<dbReference type="CDD" id="cd09726">
    <property type="entry name" value="RAMP_I_III"/>
    <property type="match status" value="1"/>
</dbReference>
<dbReference type="PANTHER" id="PTHR35579">
    <property type="entry name" value="CRISPR SYSTEM CMS ENDORIBONUCLEASE CSM3"/>
    <property type="match status" value="1"/>
</dbReference>
<sequence>MRTYYFNAKVILDSPLHIGSGEGNDYVDSLIIRDVNGEPFIPGTSLCGLMASLAKDRLGLEGVNASNVEEELVFKALFGSAREEQRGRESRLVVLNAKLCQGTEGKTLIRDRTSVDRKRGSAARKHLFHDEILSKKAQFKFICEFREKEEVEEEEPLSKYGAGANREALHLLLDILELLEKGWGHLGGKTGTGQGDFRIKGLSCFYYDRSNPDDILPFVLKGPEELASRNSVELKKLRAELNKESPMHRGAPRRMKIMLFSREKLCIQLKGSKSPPEILVIRGVLRPLEPILVKAGYSVEKIENRGARKLVERGSPLIPGCEEIKRPISVDATFCKNEDEIPYLPGSALRGCIRSHVEKVLRTLIYERFKNDDICLQAIWDLEKLKKKGKELSKERDFDTIYSKACIVSKLFGFTAMGGRIRLEDVYPTNPDKFKRGLKLLDHVAIDRFTEGAAEGKKFNSRPFFPKNPLDDSGDLEFRLELRDFELWHIGLVALVLKDLQLGKIRIGYGRTKGFGKVVLLPETVEIETLTHERGILKDLLLESPEVIGGFFHIPSTKVKSGRNFWVSKEEKVYSLVEKAINTLRGQINSWQPQEEQSHGT</sequence>
<comment type="caution">
    <text evidence="4">The sequence shown here is derived from an EMBL/GenBank/DDBJ whole genome shotgun (WGS) entry which is preliminary data.</text>
</comment>
<protein>
    <recommendedName>
        <fullName evidence="3">CRISPR type III-associated protein domain-containing protein</fullName>
    </recommendedName>
</protein>
<dbReference type="InterPro" id="IPR052216">
    <property type="entry name" value="CRISPR_Csm3_endoribonuclease"/>
</dbReference>
<dbReference type="Pfam" id="PF03787">
    <property type="entry name" value="RAMPs"/>
    <property type="match status" value="2"/>
</dbReference>
<comment type="subunit">
    <text evidence="2">Part of the Csm effector complex that includes Cas10, Csm2, Csm3, Csm4 and Csm5.</text>
</comment>
<feature type="domain" description="CRISPR type III-associated protein" evidence="3">
    <location>
        <begin position="325"/>
        <end position="518"/>
    </location>
</feature>
<name>A0A6V8Q3T1_9ACTN</name>
<evidence type="ECO:0000256" key="1">
    <source>
        <dbReference type="ARBA" id="ARBA00023118"/>
    </source>
</evidence>
<keyword evidence="1" id="KW-0051">Antiviral defense</keyword>
<evidence type="ECO:0000256" key="2">
    <source>
        <dbReference type="ARBA" id="ARBA00093789"/>
    </source>
</evidence>
<feature type="domain" description="CRISPR type III-associated protein" evidence="3">
    <location>
        <begin position="12"/>
        <end position="197"/>
    </location>
</feature>
<dbReference type="GO" id="GO:0051607">
    <property type="term" value="P:defense response to virus"/>
    <property type="evidence" value="ECO:0007669"/>
    <property type="project" value="UniProtKB-KW"/>
</dbReference>
<evidence type="ECO:0000313" key="4">
    <source>
        <dbReference type="EMBL" id="GFP39432.1"/>
    </source>
</evidence>
<dbReference type="Proteomes" id="UP000569018">
    <property type="component" value="Unassembled WGS sequence"/>
</dbReference>
<dbReference type="RefSeq" id="WP_176235742.1">
    <property type="nucleotide sequence ID" value="NZ_BLSD01000053.1"/>
</dbReference>
<proteinExistence type="predicted"/>
<organism evidence="4 5">
    <name type="scientific">Candidatus Hakubella thermalkaliphila</name>
    <dbReference type="NCBI Taxonomy" id="2754717"/>
    <lineage>
        <taxon>Bacteria</taxon>
        <taxon>Bacillati</taxon>
        <taxon>Actinomycetota</taxon>
        <taxon>Actinomycetota incertae sedis</taxon>
        <taxon>Candidatus Hakubellales</taxon>
        <taxon>Candidatus Hakubellaceae</taxon>
        <taxon>Candidatus Hakubella</taxon>
    </lineage>
</organism>
<gene>
    <name evidence="4" type="ORF">HKBW3S47_01131</name>
</gene>
<evidence type="ECO:0000259" key="3">
    <source>
        <dbReference type="Pfam" id="PF03787"/>
    </source>
</evidence>
<dbReference type="InterPro" id="IPR005537">
    <property type="entry name" value="RAMP_III_fam"/>
</dbReference>
<reference evidence="4 5" key="1">
    <citation type="journal article" date="2020" name="Front. Microbiol.">
        <title>Single-cell genomics of novel Actinobacteria with the Wood-Ljungdahl pathway discovered in a serpentinizing system.</title>
        <authorList>
            <person name="Merino N."/>
            <person name="Kawai M."/>
            <person name="Boyd E.S."/>
            <person name="Colman D.R."/>
            <person name="McGlynn S.E."/>
            <person name="Nealson K.H."/>
            <person name="Kurokawa K."/>
            <person name="Hongoh Y."/>
        </authorList>
    </citation>
    <scope>NUCLEOTIDE SEQUENCE [LARGE SCALE GENOMIC DNA]</scope>
    <source>
        <strain evidence="4 5">S47</strain>
    </source>
</reference>
<evidence type="ECO:0000313" key="5">
    <source>
        <dbReference type="Proteomes" id="UP000569018"/>
    </source>
</evidence>
<dbReference type="PANTHER" id="PTHR35579:SF6">
    <property type="entry name" value="DUF324 DOMAIN-CONTAINING PROTEIN"/>
    <property type="match status" value="1"/>
</dbReference>
<dbReference type="AlphaFoldDB" id="A0A6V8Q3T1"/>
<accession>A0A6V8Q3T1</accession>
<dbReference type="EMBL" id="BLSD01000053">
    <property type="protein sequence ID" value="GFP39432.1"/>
    <property type="molecule type" value="Genomic_DNA"/>
</dbReference>